<dbReference type="AlphaFoldDB" id="A0A437NWS7"/>
<keyword evidence="5" id="KW-1185">Reference proteome</keyword>
<dbReference type="Pfam" id="PF07228">
    <property type="entry name" value="SpoIIE"/>
    <property type="match status" value="1"/>
</dbReference>
<dbReference type="GO" id="GO:0016020">
    <property type="term" value="C:membrane"/>
    <property type="evidence" value="ECO:0007669"/>
    <property type="project" value="InterPro"/>
</dbReference>
<feature type="non-terminal residue" evidence="4">
    <location>
        <position position="1"/>
    </location>
</feature>
<dbReference type="InterPro" id="IPR001932">
    <property type="entry name" value="PPM-type_phosphatase-like_dom"/>
</dbReference>
<dbReference type="Pfam" id="PF00672">
    <property type="entry name" value="HAMP"/>
    <property type="match status" value="1"/>
</dbReference>
<dbReference type="SUPFAM" id="SSF81606">
    <property type="entry name" value="PP2C-like"/>
    <property type="match status" value="1"/>
</dbReference>
<proteinExistence type="predicted"/>
<dbReference type="InterPro" id="IPR036457">
    <property type="entry name" value="PPM-type-like_dom_sf"/>
</dbReference>
<sequence>GPLRRGAAPAAPVPPRAGDGEAILAPGALRGAGRGRDLDRLSRTLFLRIYPVIGAVVLLTQVAVAWVNYGDQIRLYGERAALTAALTANAIAAAGAARQPDAARSQLHALSLDPAFRSATLRDGAGAVVASLGEPPRGRSFELVQVAVPVAQAGGPPGQLTVVLSAEALRAGAENQFLIALAACLVLMLAVVVTLDATMRRHVIAPLRRLNAAMREVEHKRWTTVDLGGGARAGNEIDAIASAFNRMVEGLRSGDEARHLLAELERAHARLARANALVLESIGYARRIQDSVLPDRAALAPAGIEVAVLWEPLQVVGGDSFWIEDLDGTSILLVADCTGHGVPGAFLTLIVATALDRILHDHGLRSPAAILAALDGMVRARLRQDRPGSDSDDGLDCAVCVLDRGAGTLRFAGAGLGLAVMAEGGITRIRGARRGLGYRLGARAPEPPADVAVPLAPGAAFYLMTDGVTDQMGGERRRLLGHSGVAAMLLRHGALPLDAQVRALEADLAAWRGDEPRRDDMTLLAFRPRG</sequence>
<dbReference type="PANTHER" id="PTHR43156:SF9">
    <property type="entry name" value="HAMP DOMAIN-CONTAINING PROTEIN"/>
    <property type="match status" value="1"/>
</dbReference>
<feature type="transmembrane region" description="Helical" evidence="2">
    <location>
        <begin position="45"/>
        <end position="67"/>
    </location>
</feature>
<evidence type="ECO:0000313" key="4">
    <source>
        <dbReference type="EMBL" id="RVU14428.1"/>
    </source>
</evidence>
<dbReference type="InterPro" id="IPR052016">
    <property type="entry name" value="Bact_Sigma-Reg"/>
</dbReference>
<dbReference type="GO" id="GO:0016791">
    <property type="term" value="F:phosphatase activity"/>
    <property type="evidence" value="ECO:0007669"/>
    <property type="project" value="TreeGrafter"/>
</dbReference>
<dbReference type="Gene3D" id="3.60.40.10">
    <property type="entry name" value="PPM-type phosphatase domain"/>
    <property type="match status" value="1"/>
</dbReference>
<keyword evidence="2" id="KW-0812">Transmembrane</keyword>
<organism evidence="4 5">
    <name type="scientific">Methylobacterium oryzihabitans</name>
    <dbReference type="NCBI Taxonomy" id="2499852"/>
    <lineage>
        <taxon>Bacteria</taxon>
        <taxon>Pseudomonadati</taxon>
        <taxon>Pseudomonadota</taxon>
        <taxon>Alphaproteobacteria</taxon>
        <taxon>Hyphomicrobiales</taxon>
        <taxon>Methylobacteriaceae</taxon>
        <taxon>Methylobacterium</taxon>
    </lineage>
</organism>
<evidence type="ECO:0000256" key="2">
    <source>
        <dbReference type="SAM" id="Phobius"/>
    </source>
</evidence>
<dbReference type="RefSeq" id="WP_127733203.1">
    <property type="nucleotide sequence ID" value="NZ_SACP01000030.1"/>
</dbReference>
<protein>
    <submittedName>
        <fullName evidence="4">HAMP domain-containing protein</fullName>
    </submittedName>
</protein>
<name>A0A437NWS7_9HYPH</name>
<feature type="domain" description="HAMP" evidence="3">
    <location>
        <begin position="201"/>
        <end position="256"/>
    </location>
</feature>
<dbReference type="SMART" id="SM00304">
    <property type="entry name" value="HAMP"/>
    <property type="match status" value="1"/>
</dbReference>
<dbReference type="SMART" id="SM00331">
    <property type="entry name" value="PP2C_SIG"/>
    <property type="match status" value="1"/>
</dbReference>
<accession>A0A437NWS7</accession>
<keyword evidence="1" id="KW-0378">Hydrolase</keyword>
<keyword evidence="2" id="KW-1133">Transmembrane helix</keyword>
<dbReference type="EMBL" id="SACP01000030">
    <property type="protein sequence ID" value="RVU14428.1"/>
    <property type="molecule type" value="Genomic_DNA"/>
</dbReference>
<dbReference type="GO" id="GO:0007165">
    <property type="term" value="P:signal transduction"/>
    <property type="evidence" value="ECO:0007669"/>
    <property type="project" value="InterPro"/>
</dbReference>
<feature type="transmembrane region" description="Helical" evidence="2">
    <location>
        <begin position="177"/>
        <end position="199"/>
    </location>
</feature>
<keyword evidence="2" id="KW-0472">Membrane</keyword>
<evidence type="ECO:0000259" key="3">
    <source>
        <dbReference type="PROSITE" id="PS50885"/>
    </source>
</evidence>
<dbReference type="OrthoDB" id="5496380at2"/>
<dbReference type="PROSITE" id="PS50885">
    <property type="entry name" value="HAMP"/>
    <property type="match status" value="1"/>
</dbReference>
<dbReference type="PANTHER" id="PTHR43156">
    <property type="entry name" value="STAGE II SPORULATION PROTEIN E-RELATED"/>
    <property type="match status" value="1"/>
</dbReference>
<dbReference type="Proteomes" id="UP000286997">
    <property type="component" value="Unassembled WGS sequence"/>
</dbReference>
<gene>
    <name evidence="4" type="ORF">EOE48_22905</name>
</gene>
<comment type="caution">
    <text evidence="4">The sequence shown here is derived from an EMBL/GenBank/DDBJ whole genome shotgun (WGS) entry which is preliminary data.</text>
</comment>
<evidence type="ECO:0000313" key="5">
    <source>
        <dbReference type="Proteomes" id="UP000286997"/>
    </source>
</evidence>
<dbReference type="InterPro" id="IPR003660">
    <property type="entry name" value="HAMP_dom"/>
</dbReference>
<dbReference type="Gene3D" id="6.10.340.10">
    <property type="match status" value="1"/>
</dbReference>
<dbReference type="CDD" id="cd06225">
    <property type="entry name" value="HAMP"/>
    <property type="match status" value="1"/>
</dbReference>
<reference evidence="4 5" key="1">
    <citation type="submission" date="2019-01" db="EMBL/GenBank/DDBJ databases">
        <authorList>
            <person name="Chen W.-M."/>
        </authorList>
    </citation>
    <scope>NUCLEOTIDE SEQUENCE [LARGE SCALE GENOMIC DNA]</scope>
    <source>
        <strain evidence="4 5">TER-1</strain>
    </source>
</reference>
<evidence type="ECO:0000256" key="1">
    <source>
        <dbReference type="ARBA" id="ARBA00022801"/>
    </source>
</evidence>